<evidence type="ECO:0008006" key="3">
    <source>
        <dbReference type="Google" id="ProtNLM"/>
    </source>
</evidence>
<evidence type="ECO:0000313" key="2">
    <source>
        <dbReference type="Proteomes" id="UP000663935"/>
    </source>
</evidence>
<accession>A0ABX7SVU4</accession>
<protein>
    <recommendedName>
        <fullName evidence="3">Class IIb bacteriocin, lactobin A/cerein 7B family</fullName>
    </recommendedName>
</protein>
<organism evidence="1 2">
    <name type="scientific">Polaribacter batillariae</name>
    <dbReference type="NCBI Taxonomy" id="2808900"/>
    <lineage>
        <taxon>Bacteria</taxon>
        <taxon>Pseudomonadati</taxon>
        <taxon>Bacteroidota</taxon>
        <taxon>Flavobacteriia</taxon>
        <taxon>Flavobacteriales</taxon>
        <taxon>Flavobacteriaceae</taxon>
    </lineage>
</organism>
<reference evidence="1 2" key="1">
    <citation type="submission" date="2021-03" db="EMBL/GenBank/DDBJ databases">
        <title>Complete genome of Polaribacter_sp.G4M1.</title>
        <authorList>
            <person name="Jeong S.W."/>
            <person name="Bae J.W."/>
        </authorList>
    </citation>
    <scope>NUCLEOTIDE SEQUENCE [LARGE SCALE GENOMIC DNA]</scope>
    <source>
        <strain evidence="1 2">G4M1</strain>
    </source>
</reference>
<evidence type="ECO:0000313" key="1">
    <source>
        <dbReference type="EMBL" id="QTD38007.1"/>
    </source>
</evidence>
<dbReference type="Proteomes" id="UP000663935">
    <property type="component" value="Chromosome"/>
</dbReference>
<sequence>MNTLELNQMELVNAGECASCGQAVVLGMMGGSIFGGIGSLVVGALIALGPNCLDLQGTNAC</sequence>
<dbReference type="RefSeq" id="WP_207972153.1">
    <property type="nucleotide sequence ID" value="NZ_CP071795.1"/>
</dbReference>
<keyword evidence="2" id="KW-1185">Reference proteome</keyword>
<dbReference type="EMBL" id="CP071795">
    <property type="protein sequence ID" value="QTD38007.1"/>
    <property type="molecule type" value="Genomic_DNA"/>
</dbReference>
<gene>
    <name evidence="1" type="ORF">JL193_01495</name>
</gene>
<proteinExistence type="predicted"/>
<name>A0ABX7SVU4_9FLAO</name>